<dbReference type="AlphaFoldDB" id="A0A5B7IFL9"/>
<name>A0A5B7IFL9_PORTR</name>
<protein>
    <submittedName>
        <fullName evidence="2">Uncharacterized protein</fullName>
    </submittedName>
</protein>
<dbReference type="EMBL" id="VSRR010054919">
    <property type="protein sequence ID" value="MPC80756.1"/>
    <property type="molecule type" value="Genomic_DNA"/>
</dbReference>
<proteinExistence type="predicted"/>
<dbReference type="Proteomes" id="UP000324222">
    <property type="component" value="Unassembled WGS sequence"/>
</dbReference>
<comment type="caution">
    <text evidence="2">The sequence shown here is derived from an EMBL/GenBank/DDBJ whole genome shotgun (WGS) entry which is preliminary data.</text>
</comment>
<evidence type="ECO:0000313" key="3">
    <source>
        <dbReference type="Proteomes" id="UP000324222"/>
    </source>
</evidence>
<feature type="region of interest" description="Disordered" evidence="1">
    <location>
        <begin position="1"/>
        <end position="27"/>
    </location>
</feature>
<evidence type="ECO:0000313" key="2">
    <source>
        <dbReference type="EMBL" id="MPC80756.1"/>
    </source>
</evidence>
<sequence>MNKSVTSKVTISPTHSMPLPTLHQHSSFPNSKLAAALLCPALPCPS</sequence>
<accession>A0A5B7IFL9</accession>
<keyword evidence="3" id="KW-1185">Reference proteome</keyword>
<evidence type="ECO:0000256" key="1">
    <source>
        <dbReference type="SAM" id="MobiDB-lite"/>
    </source>
</evidence>
<organism evidence="2 3">
    <name type="scientific">Portunus trituberculatus</name>
    <name type="common">Swimming crab</name>
    <name type="synonym">Neptunus trituberculatus</name>
    <dbReference type="NCBI Taxonomy" id="210409"/>
    <lineage>
        <taxon>Eukaryota</taxon>
        <taxon>Metazoa</taxon>
        <taxon>Ecdysozoa</taxon>
        <taxon>Arthropoda</taxon>
        <taxon>Crustacea</taxon>
        <taxon>Multicrustacea</taxon>
        <taxon>Malacostraca</taxon>
        <taxon>Eumalacostraca</taxon>
        <taxon>Eucarida</taxon>
        <taxon>Decapoda</taxon>
        <taxon>Pleocyemata</taxon>
        <taxon>Brachyura</taxon>
        <taxon>Eubrachyura</taxon>
        <taxon>Portunoidea</taxon>
        <taxon>Portunidae</taxon>
        <taxon>Portuninae</taxon>
        <taxon>Portunus</taxon>
    </lineage>
</organism>
<reference evidence="2 3" key="1">
    <citation type="submission" date="2019-05" db="EMBL/GenBank/DDBJ databases">
        <title>Another draft genome of Portunus trituberculatus and its Hox gene families provides insights of decapod evolution.</title>
        <authorList>
            <person name="Jeong J.-H."/>
            <person name="Song I."/>
            <person name="Kim S."/>
            <person name="Choi T."/>
            <person name="Kim D."/>
            <person name="Ryu S."/>
            <person name="Kim W."/>
        </authorList>
    </citation>
    <scope>NUCLEOTIDE SEQUENCE [LARGE SCALE GENOMIC DNA]</scope>
    <source>
        <tissue evidence="2">Muscle</tissue>
    </source>
</reference>
<gene>
    <name evidence="2" type="ORF">E2C01_075344</name>
</gene>
<feature type="compositionally biased region" description="Polar residues" evidence="1">
    <location>
        <begin position="1"/>
        <end position="15"/>
    </location>
</feature>